<comment type="subcellular location">
    <subcellularLocation>
        <location evidence="1">Membrane</location>
        <topology evidence="1">Multi-pass membrane protein</topology>
    </subcellularLocation>
</comment>
<evidence type="ECO:0000256" key="9">
    <source>
        <dbReference type="SAM" id="MobiDB-lite"/>
    </source>
</evidence>
<dbReference type="GO" id="GO:0015079">
    <property type="term" value="F:potassium ion transmembrane transporter activity"/>
    <property type="evidence" value="ECO:0007669"/>
    <property type="project" value="InterPro"/>
</dbReference>
<evidence type="ECO:0000256" key="5">
    <source>
        <dbReference type="ARBA" id="ARBA00022958"/>
    </source>
</evidence>
<feature type="transmembrane region" description="Helical" evidence="10">
    <location>
        <begin position="511"/>
        <end position="529"/>
    </location>
</feature>
<keyword evidence="8 10" id="KW-0472">Membrane</keyword>
<feature type="transmembrane region" description="Helical" evidence="10">
    <location>
        <begin position="424"/>
        <end position="444"/>
    </location>
</feature>
<dbReference type="AlphaFoldDB" id="A0A7S3WV30"/>
<keyword evidence="2" id="KW-0813">Transport</keyword>
<dbReference type="PANTHER" id="PTHR30540:SF83">
    <property type="entry name" value="K+ POTASSIUM TRANSPORTER"/>
    <property type="match status" value="1"/>
</dbReference>
<organism evidence="13">
    <name type="scientific">Emiliania huxleyi</name>
    <name type="common">Coccolithophore</name>
    <name type="synonym">Pontosphaera huxleyi</name>
    <dbReference type="NCBI Taxonomy" id="2903"/>
    <lineage>
        <taxon>Eukaryota</taxon>
        <taxon>Haptista</taxon>
        <taxon>Haptophyta</taxon>
        <taxon>Prymnesiophyceae</taxon>
        <taxon>Isochrysidales</taxon>
        <taxon>Noelaerhabdaceae</taxon>
        <taxon>Emiliania</taxon>
    </lineage>
</organism>
<keyword evidence="5" id="KW-0630">Potassium</keyword>
<feature type="transmembrane region" description="Helical" evidence="10">
    <location>
        <begin position="219"/>
        <end position="237"/>
    </location>
</feature>
<dbReference type="GO" id="GO:0016020">
    <property type="term" value="C:membrane"/>
    <property type="evidence" value="ECO:0007669"/>
    <property type="project" value="UniProtKB-SubCell"/>
</dbReference>
<gene>
    <name evidence="13" type="ORF">EHUX00137_LOCUS36034</name>
</gene>
<evidence type="ECO:0000256" key="6">
    <source>
        <dbReference type="ARBA" id="ARBA00022989"/>
    </source>
</evidence>
<feature type="region of interest" description="Disordered" evidence="9">
    <location>
        <begin position="1"/>
        <end position="65"/>
    </location>
</feature>
<evidence type="ECO:0000256" key="10">
    <source>
        <dbReference type="SAM" id="Phobius"/>
    </source>
</evidence>
<feature type="domain" description="K+ potassium transporter integral membrane" evidence="11">
    <location>
        <begin position="81"/>
        <end position="536"/>
    </location>
</feature>
<keyword evidence="6 10" id="KW-1133">Transmembrane helix</keyword>
<dbReference type="PANTHER" id="PTHR30540">
    <property type="entry name" value="OSMOTIC STRESS POTASSIUM TRANSPORTER"/>
    <property type="match status" value="1"/>
</dbReference>
<feature type="transmembrane region" description="Helical" evidence="10">
    <location>
        <begin position="450"/>
        <end position="472"/>
    </location>
</feature>
<dbReference type="InterPro" id="IPR003855">
    <property type="entry name" value="K+_transporter"/>
</dbReference>
<name>A0A7S3WV30_EMIHU</name>
<dbReference type="InterPro" id="IPR053951">
    <property type="entry name" value="K_trans_N"/>
</dbReference>
<evidence type="ECO:0000256" key="3">
    <source>
        <dbReference type="ARBA" id="ARBA00022538"/>
    </source>
</evidence>
<feature type="compositionally biased region" description="Low complexity" evidence="9">
    <location>
        <begin position="16"/>
        <end position="27"/>
    </location>
</feature>
<dbReference type="EMBL" id="HBIR01046135">
    <property type="protein sequence ID" value="CAE0580238.1"/>
    <property type="molecule type" value="Transcribed_RNA"/>
</dbReference>
<dbReference type="InterPro" id="IPR053952">
    <property type="entry name" value="K_trans_C"/>
</dbReference>
<evidence type="ECO:0000259" key="12">
    <source>
        <dbReference type="Pfam" id="PF22776"/>
    </source>
</evidence>
<feature type="domain" description="K+ potassium transporter C-terminal" evidence="12">
    <location>
        <begin position="577"/>
        <end position="741"/>
    </location>
</feature>
<feature type="transmembrane region" description="Helical" evidence="10">
    <location>
        <begin position="244"/>
        <end position="263"/>
    </location>
</feature>
<feature type="transmembrane region" description="Helical" evidence="10">
    <location>
        <begin position="328"/>
        <end position="345"/>
    </location>
</feature>
<keyword evidence="4 10" id="KW-0812">Transmembrane</keyword>
<keyword evidence="7" id="KW-0406">Ion transport</keyword>
<evidence type="ECO:0000259" key="11">
    <source>
        <dbReference type="Pfam" id="PF02705"/>
    </source>
</evidence>
<sequence>MSEPPSLRTSLVADAELPSVPSESSLPDGSRAMRRSSWKVAVDVPPEAPPATRPPEQKKWQAAATGQHGAAPSWRQFLSLCLGATGVVFGDIGTSPLYTFGGIYLELGIDALAAADQQTREDELTGIFSSIFWVIAVVVCFKYGVIVMQIDHNGEGGSLALMQVVLRAVGTRAAEPRLVGFTTALGMIGTSLLIGDGAITPVMSVLGAIEGLPVESDAVLAWLCVAILVVLFGVQSFGSKAIGLVYGPIMSLWFLVICALGVYNTCRYSAEAAIVARGFNPYWLWHYWFSGTCRGYEAWKSLAGIVLTVTGAEALYADMGHFGRRPIMTAWFALVFPSLVLQYIGQAATLLRRPELLADSAGTFYGSAPASLRYPLLALAILAAVIASQALLSGVFSVLSQAVQAGFMPRTKVVHTDDKNKGQVFIQSANLLLLALCIVLALAFKTSSALAGAYGIAVTTTFVATTVLLYLVLRRAWKWCAGSALLVCLPLLVVDGLLWSSNLLKIANSGWVPIVIALAVFGVLSTYNWGREEEAALLLAECDAEEGAASSDITSSLRIPALEAAVRACGYPRTRAVGIYLTPYDWRVPRSLGTLADACGSLPGTIVLLNVRFEDVPFVPAEERVDLAVISDELGLYQASVRFGYAEPLNAAQGLHATLVAAKQPKLSALLAAHARLPTRASAQVAAPSVHYILNRLHHIVRPEHGPLCRLRVSLYKWLKQNECPAVAFFGLEDNRTLEVCSVRSL</sequence>
<reference evidence="13" key="1">
    <citation type="submission" date="2021-01" db="EMBL/GenBank/DDBJ databases">
        <authorList>
            <person name="Corre E."/>
            <person name="Pelletier E."/>
            <person name="Niang G."/>
            <person name="Scheremetjew M."/>
            <person name="Finn R."/>
            <person name="Kale V."/>
            <person name="Holt S."/>
            <person name="Cochrane G."/>
            <person name="Meng A."/>
            <person name="Brown T."/>
            <person name="Cohen L."/>
        </authorList>
    </citation>
    <scope>NUCLEOTIDE SEQUENCE</scope>
    <source>
        <strain evidence="13">379</strain>
    </source>
</reference>
<feature type="transmembrane region" description="Helical" evidence="10">
    <location>
        <begin position="479"/>
        <end position="499"/>
    </location>
</feature>
<evidence type="ECO:0008006" key="14">
    <source>
        <dbReference type="Google" id="ProtNLM"/>
    </source>
</evidence>
<accession>A0A7S3WV30</accession>
<dbReference type="Pfam" id="PF02705">
    <property type="entry name" value="K_trans"/>
    <property type="match status" value="1"/>
</dbReference>
<protein>
    <recommendedName>
        <fullName evidence="14">Potassium transporter</fullName>
    </recommendedName>
</protein>
<evidence type="ECO:0000256" key="8">
    <source>
        <dbReference type="ARBA" id="ARBA00023136"/>
    </source>
</evidence>
<evidence type="ECO:0000256" key="1">
    <source>
        <dbReference type="ARBA" id="ARBA00004141"/>
    </source>
</evidence>
<feature type="transmembrane region" description="Helical" evidence="10">
    <location>
        <begin position="124"/>
        <end position="145"/>
    </location>
</feature>
<feature type="transmembrane region" description="Helical" evidence="10">
    <location>
        <begin position="178"/>
        <end position="199"/>
    </location>
</feature>
<evidence type="ECO:0000256" key="7">
    <source>
        <dbReference type="ARBA" id="ARBA00023065"/>
    </source>
</evidence>
<evidence type="ECO:0000256" key="2">
    <source>
        <dbReference type="ARBA" id="ARBA00022448"/>
    </source>
</evidence>
<dbReference type="Pfam" id="PF22776">
    <property type="entry name" value="K_trans_C"/>
    <property type="match status" value="1"/>
</dbReference>
<proteinExistence type="predicted"/>
<evidence type="ECO:0000313" key="13">
    <source>
        <dbReference type="EMBL" id="CAE0580238.1"/>
    </source>
</evidence>
<keyword evidence="3" id="KW-0633">Potassium transport</keyword>
<evidence type="ECO:0000256" key="4">
    <source>
        <dbReference type="ARBA" id="ARBA00022692"/>
    </source>
</evidence>
<feature type="transmembrane region" description="Helical" evidence="10">
    <location>
        <begin position="376"/>
        <end position="403"/>
    </location>
</feature>